<evidence type="ECO:0000259" key="2">
    <source>
        <dbReference type="PROSITE" id="PS51724"/>
    </source>
</evidence>
<dbReference type="CDD" id="cd22268">
    <property type="entry name" value="DPBB_RlpA-like"/>
    <property type="match status" value="1"/>
</dbReference>
<dbReference type="PANTHER" id="PTHR34183:SF1">
    <property type="entry name" value="ENDOLYTIC PEPTIDOGLYCAN TRANSGLYCOSYLASE RLPA"/>
    <property type="match status" value="1"/>
</dbReference>
<proteinExistence type="predicted"/>
<keyword evidence="4" id="KW-1185">Reference proteome</keyword>
<dbReference type="EMBL" id="CP011805">
    <property type="protein sequence ID" value="AKM07027.1"/>
    <property type="molecule type" value="Genomic_DNA"/>
</dbReference>
<reference evidence="3 4" key="1">
    <citation type="submission" date="2015-06" db="EMBL/GenBank/DDBJ databases">
        <authorList>
            <person name="Kim K.M."/>
        </authorList>
    </citation>
    <scope>NUCLEOTIDE SEQUENCE [LARGE SCALE GENOMIC DNA]</scope>
    <source>
        <strain evidence="3 4">KCTC 22370</strain>
    </source>
</reference>
<dbReference type="Gene3D" id="2.40.40.10">
    <property type="entry name" value="RlpA-like domain"/>
    <property type="match status" value="1"/>
</dbReference>
<name>A0A0G3X7A8_9SPHN</name>
<dbReference type="AlphaFoldDB" id="A0A0G3X7A8"/>
<dbReference type="OrthoDB" id="9779128at2"/>
<sequence length="328" mass="33597">MRLPDDRPGALLALTVSLTLAGCGLAGGGERPAAQGQGAAAIAPTGPAADYPVVLGEPYSIDGVEYAPTDAMNHDEVGYATLNRDAGAGVTVAHKTLPLPSYVEITALDSGRTILARVERRGPMTNARVVALSADAAAQLGAGEGAPVRVRRVNPPEVQRADLRAGRTAPLRMETPETLLHVLRRKLPQMGSVNLAGTRQPPVPSGVQAGDRASEPEANTPKPSGTGPSTYPLAPIGGQAVTGENGAAPSVAPTRPSANADGFVVQAAAFSSKANADRAARALGGFVSQAGRFYRVRTGPYESRGQAEAALAKVRAAGYSDARVFTAR</sequence>
<accession>A0A0G3X7A8</accession>
<dbReference type="PROSITE" id="PS51724">
    <property type="entry name" value="SPOR"/>
    <property type="match status" value="1"/>
</dbReference>
<dbReference type="STRING" id="543877.AM2010_950"/>
<dbReference type="RefSeq" id="WP_053043931.1">
    <property type="nucleotide sequence ID" value="NZ_CP011805.1"/>
</dbReference>
<evidence type="ECO:0000313" key="4">
    <source>
        <dbReference type="Proteomes" id="UP000037643"/>
    </source>
</evidence>
<dbReference type="SUPFAM" id="SSF110997">
    <property type="entry name" value="Sporulation related repeat"/>
    <property type="match status" value="1"/>
</dbReference>
<dbReference type="Proteomes" id="UP000037643">
    <property type="component" value="Chromosome"/>
</dbReference>
<dbReference type="PANTHER" id="PTHR34183">
    <property type="entry name" value="ENDOLYTIC PEPTIDOGLYCAN TRANSGLYCOSYLASE RLPA"/>
    <property type="match status" value="1"/>
</dbReference>
<dbReference type="InterPro" id="IPR007730">
    <property type="entry name" value="SPOR-like_dom"/>
</dbReference>
<gene>
    <name evidence="3" type="ORF">AM2010_950</name>
</gene>
<dbReference type="PROSITE" id="PS51257">
    <property type="entry name" value="PROKAR_LIPOPROTEIN"/>
    <property type="match status" value="1"/>
</dbReference>
<organism evidence="3 4">
    <name type="scientific">Pelagerythrobacter marensis</name>
    <dbReference type="NCBI Taxonomy" id="543877"/>
    <lineage>
        <taxon>Bacteria</taxon>
        <taxon>Pseudomonadati</taxon>
        <taxon>Pseudomonadota</taxon>
        <taxon>Alphaproteobacteria</taxon>
        <taxon>Sphingomonadales</taxon>
        <taxon>Erythrobacteraceae</taxon>
        <taxon>Pelagerythrobacter</taxon>
    </lineage>
</organism>
<feature type="domain" description="SPOR" evidence="2">
    <location>
        <begin position="250"/>
        <end position="327"/>
    </location>
</feature>
<dbReference type="GO" id="GO:0009279">
    <property type="term" value="C:cell outer membrane"/>
    <property type="evidence" value="ECO:0007669"/>
    <property type="project" value="TreeGrafter"/>
</dbReference>
<evidence type="ECO:0000313" key="3">
    <source>
        <dbReference type="EMBL" id="AKM07027.1"/>
    </source>
</evidence>
<keyword evidence="3" id="KW-0449">Lipoprotein</keyword>
<dbReference type="GO" id="GO:0042834">
    <property type="term" value="F:peptidoglycan binding"/>
    <property type="evidence" value="ECO:0007669"/>
    <property type="project" value="InterPro"/>
</dbReference>
<protein>
    <submittedName>
        <fullName evidence="3">Rare lipoprotein A</fullName>
    </submittedName>
</protein>
<dbReference type="PATRIC" id="fig|543877.4.peg.960"/>
<dbReference type="Gene3D" id="3.30.70.1070">
    <property type="entry name" value="Sporulation related repeat"/>
    <property type="match status" value="1"/>
</dbReference>
<feature type="region of interest" description="Disordered" evidence="1">
    <location>
        <begin position="192"/>
        <end position="232"/>
    </location>
</feature>
<dbReference type="InterPro" id="IPR036680">
    <property type="entry name" value="SPOR-like_sf"/>
</dbReference>
<dbReference type="KEGG" id="amx:AM2010_950"/>
<dbReference type="Pfam" id="PF05036">
    <property type="entry name" value="SPOR"/>
    <property type="match status" value="1"/>
</dbReference>
<dbReference type="InterPro" id="IPR036908">
    <property type="entry name" value="RlpA-like_sf"/>
</dbReference>
<evidence type="ECO:0000256" key="1">
    <source>
        <dbReference type="SAM" id="MobiDB-lite"/>
    </source>
</evidence>